<dbReference type="Pfam" id="PF21777">
    <property type="entry name" value="SDR-like"/>
    <property type="match status" value="1"/>
</dbReference>
<dbReference type="EMBL" id="CP000157">
    <property type="protein sequence ID" value="ABC62647.1"/>
    <property type="molecule type" value="Genomic_DNA"/>
</dbReference>
<dbReference type="RefSeq" id="WP_011413523.1">
    <property type="nucleotide sequence ID" value="NC_007722.1"/>
</dbReference>
<dbReference type="STRING" id="314225.ELI_02775"/>
<dbReference type="OrthoDB" id="7409402at2"/>
<protein>
    <recommendedName>
        <fullName evidence="1">Short chain dehydrogenase-like proteobacteria domain-containing protein</fullName>
    </recommendedName>
</protein>
<dbReference type="eggNOG" id="ENOG5031CBD">
    <property type="taxonomic scope" value="Bacteria"/>
</dbReference>
<proteinExistence type="predicted"/>
<evidence type="ECO:0000313" key="2">
    <source>
        <dbReference type="EMBL" id="ABC62647.1"/>
    </source>
</evidence>
<feature type="domain" description="Short chain dehydrogenase-like proteobacteria" evidence="1">
    <location>
        <begin position="6"/>
        <end position="103"/>
    </location>
</feature>
<dbReference type="InterPro" id="IPR048623">
    <property type="entry name" value="SDR-like_proteobact"/>
</dbReference>
<keyword evidence="3" id="KW-1185">Reference proteome</keyword>
<reference evidence="3" key="1">
    <citation type="journal article" date="2009" name="J. Bacteriol.">
        <title>Complete genome sequence of Erythrobacter litoralis HTCC2594.</title>
        <authorList>
            <person name="Oh H.M."/>
            <person name="Giovannoni S.J."/>
            <person name="Ferriera S."/>
            <person name="Johnson J."/>
            <person name="Cho J.C."/>
        </authorList>
    </citation>
    <scope>NUCLEOTIDE SEQUENCE [LARGE SCALE GENOMIC DNA]</scope>
    <source>
        <strain evidence="3">HTCC2594</strain>
    </source>
</reference>
<dbReference type="KEGG" id="eli:ELI_02775"/>
<organism evidence="2 3">
    <name type="scientific">Erythrobacter litoralis (strain HTCC2594)</name>
    <dbReference type="NCBI Taxonomy" id="314225"/>
    <lineage>
        <taxon>Bacteria</taxon>
        <taxon>Pseudomonadati</taxon>
        <taxon>Pseudomonadota</taxon>
        <taxon>Alphaproteobacteria</taxon>
        <taxon>Sphingomonadales</taxon>
        <taxon>Erythrobacteraceae</taxon>
        <taxon>Erythrobacter/Porphyrobacter group</taxon>
        <taxon>Erythrobacter</taxon>
    </lineage>
</organism>
<evidence type="ECO:0000313" key="3">
    <source>
        <dbReference type="Proteomes" id="UP000008808"/>
    </source>
</evidence>
<evidence type="ECO:0000259" key="1">
    <source>
        <dbReference type="Pfam" id="PF21777"/>
    </source>
</evidence>
<accession>Q2NCE4</accession>
<dbReference type="HOGENOM" id="CLU_168877_0_0_5"/>
<dbReference type="Proteomes" id="UP000008808">
    <property type="component" value="Chromosome"/>
</dbReference>
<name>Q2NCE4_ERYLH</name>
<sequence length="116" mass="12241">MAQAVLRVDSLPASAVEAANTFHTEYLPQAVDLLEGDADNLVIVMPAAFYDHADWRRALARDLARAHTPIRVNVIGSDDPDAVTAALAYCDKARGVTGHYLPLNSLGAGDPLASSG</sequence>
<dbReference type="AlphaFoldDB" id="Q2NCE4"/>
<gene>
    <name evidence="2" type="ordered locus">ELI_02775</name>
</gene>